<sequence length="292" mass="33500">MMNVLNKQKKHILASATYMFVLLISTLSQATAQSNPPQTLPVPPNTVWLQDSLFIDKTEMANIHWAEYLQFIRKEVAQKRLTPAFYQTQTPDTNITVINGVNRLHHPAYRWQPVVGIGYEQALRFCEWRSIVASQVYNRANPAPQGLYWQFTYRLPTIKEWEKAAAGELDVSLYPYGLTRLFAITTKKPVMMHPPAPLINYRDHKTKLFALKKVESYAPNGLGIYQMIGNVAEMTATKGIAKGGSWRHRKAACKIRKSQRYFVPDNWVGFRCVCEVKLVDKAKHSTRETEVK</sequence>
<organism evidence="3 4">
    <name type="scientific">Microscilla marina ATCC 23134</name>
    <dbReference type="NCBI Taxonomy" id="313606"/>
    <lineage>
        <taxon>Bacteria</taxon>
        <taxon>Pseudomonadati</taxon>
        <taxon>Bacteroidota</taxon>
        <taxon>Cytophagia</taxon>
        <taxon>Cytophagales</taxon>
        <taxon>Microscillaceae</taxon>
        <taxon>Microscilla</taxon>
    </lineage>
</organism>
<dbReference type="OrthoDB" id="979507at2"/>
<protein>
    <submittedName>
        <fullName evidence="3">GldJ</fullName>
    </submittedName>
</protein>
<dbReference type="Proteomes" id="UP000004095">
    <property type="component" value="Unassembled WGS sequence"/>
</dbReference>
<feature type="domain" description="Sulfatase-modifying factor enzyme-like" evidence="2">
    <location>
        <begin position="43"/>
        <end position="273"/>
    </location>
</feature>
<comment type="caution">
    <text evidence="3">The sequence shown here is derived from an EMBL/GenBank/DDBJ whole genome shotgun (WGS) entry which is preliminary data.</text>
</comment>
<dbReference type="SUPFAM" id="SSF56436">
    <property type="entry name" value="C-type lectin-like"/>
    <property type="match status" value="1"/>
</dbReference>
<evidence type="ECO:0000256" key="1">
    <source>
        <dbReference type="SAM" id="SignalP"/>
    </source>
</evidence>
<accession>A1ZUF9</accession>
<dbReference type="GO" id="GO:0120147">
    <property type="term" value="F:formylglycine-generating oxidase activity"/>
    <property type="evidence" value="ECO:0007669"/>
    <property type="project" value="TreeGrafter"/>
</dbReference>
<dbReference type="Pfam" id="PF03781">
    <property type="entry name" value="FGE-sulfatase"/>
    <property type="match status" value="1"/>
</dbReference>
<dbReference type="InterPro" id="IPR042095">
    <property type="entry name" value="SUMF_sf"/>
</dbReference>
<evidence type="ECO:0000259" key="2">
    <source>
        <dbReference type="Pfam" id="PF03781"/>
    </source>
</evidence>
<dbReference type="PANTHER" id="PTHR23150">
    <property type="entry name" value="SULFATASE MODIFYING FACTOR 1, 2"/>
    <property type="match status" value="1"/>
</dbReference>
<keyword evidence="4" id="KW-1185">Reference proteome</keyword>
<dbReference type="InterPro" id="IPR016187">
    <property type="entry name" value="CTDL_fold"/>
</dbReference>
<keyword evidence="1" id="KW-0732">Signal</keyword>
<dbReference type="PANTHER" id="PTHR23150:SF19">
    <property type="entry name" value="FORMYLGLYCINE-GENERATING ENZYME"/>
    <property type="match status" value="1"/>
</dbReference>
<dbReference type="InterPro" id="IPR051043">
    <property type="entry name" value="Sulfatase_Mod_Factor_Kinase"/>
</dbReference>
<feature type="signal peptide" evidence="1">
    <location>
        <begin position="1"/>
        <end position="30"/>
    </location>
</feature>
<evidence type="ECO:0000313" key="3">
    <source>
        <dbReference type="EMBL" id="EAY25978.1"/>
    </source>
</evidence>
<dbReference type="AlphaFoldDB" id="A1ZUF9"/>
<dbReference type="RefSeq" id="WP_002701763.1">
    <property type="nucleotide sequence ID" value="NZ_AAWS01000040.1"/>
</dbReference>
<dbReference type="InterPro" id="IPR005532">
    <property type="entry name" value="SUMF_dom"/>
</dbReference>
<dbReference type="EMBL" id="AAWS01000040">
    <property type="protein sequence ID" value="EAY25978.1"/>
    <property type="molecule type" value="Genomic_DNA"/>
</dbReference>
<feature type="chain" id="PRO_5002642452" evidence="1">
    <location>
        <begin position="31"/>
        <end position="292"/>
    </location>
</feature>
<gene>
    <name evidence="3" type="ORF">M23134_07127</name>
</gene>
<dbReference type="Gene3D" id="3.90.1580.10">
    <property type="entry name" value="paralog of FGE (formylglycine-generating enzyme)"/>
    <property type="match status" value="1"/>
</dbReference>
<dbReference type="eggNOG" id="COG1262">
    <property type="taxonomic scope" value="Bacteria"/>
</dbReference>
<name>A1ZUF9_MICM2</name>
<reference evidence="3 4" key="1">
    <citation type="submission" date="2007-01" db="EMBL/GenBank/DDBJ databases">
        <authorList>
            <person name="Haygood M."/>
            <person name="Podell S."/>
            <person name="Anderson C."/>
            <person name="Hopkinson B."/>
            <person name="Roe K."/>
            <person name="Barbeau K."/>
            <person name="Gaasterland T."/>
            <person name="Ferriera S."/>
            <person name="Johnson J."/>
            <person name="Kravitz S."/>
            <person name="Beeson K."/>
            <person name="Sutton G."/>
            <person name="Rogers Y.-H."/>
            <person name="Friedman R."/>
            <person name="Frazier M."/>
            <person name="Venter J.C."/>
        </authorList>
    </citation>
    <scope>NUCLEOTIDE SEQUENCE [LARGE SCALE GENOMIC DNA]</scope>
    <source>
        <strain evidence="3 4">ATCC 23134</strain>
    </source>
</reference>
<proteinExistence type="predicted"/>
<evidence type="ECO:0000313" key="4">
    <source>
        <dbReference type="Proteomes" id="UP000004095"/>
    </source>
</evidence>